<evidence type="ECO:0000259" key="9">
    <source>
        <dbReference type="Pfam" id="PF12704"/>
    </source>
</evidence>
<dbReference type="Pfam" id="PF02687">
    <property type="entry name" value="FtsX"/>
    <property type="match status" value="1"/>
</dbReference>
<accession>A0A7C3UV32</accession>
<dbReference type="PANTHER" id="PTHR30572">
    <property type="entry name" value="MEMBRANE COMPONENT OF TRANSPORTER-RELATED"/>
    <property type="match status" value="1"/>
</dbReference>
<evidence type="ECO:0000313" key="10">
    <source>
        <dbReference type="EMBL" id="HGE99329.1"/>
    </source>
</evidence>
<keyword evidence="3 7" id="KW-0812">Transmembrane</keyword>
<keyword evidence="2" id="KW-1003">Cell membrane</keyword>
<gene>
    <name evidence="10" type="ORF">ENX07_04585</name>
</gene>
<dbReference type="InterPro" id="IPR050250">
    <property type="entry name" value="Macrolide_Exporter_MacB"/>
</dbReference>
<evidence type="ECO:0000256" key="6">
    <source>
        <dbReference type="ARBA" id="ARBA00038076"/>
    </source>
</evidence>
<feature type="transmembrane region" description="Helical" evidence="7">
    <location>
        <begin position="283"/>
        <end position="310"/>
    </location>
</feature>
<evidence type="ECO:0000256" key="5">
    <source>
        <dbReference type="ARBA" id="ARBA00023136"/>
    </source>
</evidence>
<protein>
    <submittedName>
        <fullName evidence="10">FtsX-like permease family protein</fullName>
    </submittedName>
</protein>
<dbReference type="PANTHER" id="PTHR30572:SF4">
    <property type="entry name" value="ABC TRANSPORTER PERMEASE YTRF"/>
    <property type="match status" value="1"/>
</dbReference>
<evidence type="ECO:0000256" key="3">
    <source>
        <dbReference type="ARBA" id="ARBA00022692"/>
    </source>
</evidence>
<feature type="transmembrane region" description="Helical" evidence="7">
    <location>
        <begin position="331"/>
        <end position="353"/>
    </location>
</feature>
<evidence type="ECO:0000256" key="1">
    <source>
        <dbReference type="ARBA" id="ARBA00004651"/>
    </source>
</evidence>
<dbReference type="GO" id="GO:0005886">
    <property type="term" value="C:plasma membrane"/>
    <property type="evidence" value="ECO:0007669"/>
    <property type="project" value="UniProtKB-SubCell"/>
</dbReference>
<feature type="transmembrane region" description="Helical" evidence="7">
    <location>
        <begin position="21"/>
        <end position="42"/>
    </location>
</feature>
<feature type="domain" description="ABC3 transporter permease C-terminal" evidence="8">
    <location>
        <begin position="289"/>
        <end position="403"/>
    </location>
</feature>
<evidence type="ECO:0000256" key="4">
    <source>
        <dbReference type="ARBA" id="ARBA00022989"/>
    </source>
</evidence>
<proteinExistence type="inferred from homology"/>
<organism evidence="10">
    <name type="scientific">candidate division WOR-3 bacterium</name>
    <dbReference type="NCBI Taxonomy" id="2052148"/>
    <lineage>
        <taxon>Bacteria</taxon>
        <taxon>Bacteria division WOR-3</taxon>
    </lineage>
</organism>
<comment type="similarity">
    <text evidence="6">Belongs to the ABC-4 integral membrane protein family.</text>
</comment>
<dbReference type="Pfam" id="PF12704">
    <property type="entry name" value="MacB_PCD"/>
    <property type="match status" value="1"/>
</dbReference>
<sequence>MNLIEYLKLAFDTFRTHKLRSFLTTLGIIIGVMTVISIISLIQGLNATVEKQIQSLGSNSIYIQKVSWGTGRIDFEEVRKRKDLTLDDAQAIASLPSVFKVSPLRSQNLSQITYEGNKYKMVEVIGSNSDLQFTANYSVAIGRFIQEDDYQRARKVCCIGSEIAENLFPNTDPIGKYLNLSGHRFTVVGILTKKGSFLGQTQDNVIIIPLTAFEQVFEKPTGRVFEALSIIAIPRSARDLEKAIDEIRELLRRRRRLRYDQPDDFGINTQETLREIYKNITRVAFLVMIVVAGISLLVGGIGIMNIMLVAVAERTREIGLRKAVGASARAILFQFLIESLVLSLIGGGIGVASGLSIAKIVQMVAKIPAAAPFWTILLGFGFSVAVGIFFGIYPATRAAKLNPISALRYE</sequence>
<reference evidence="10" key="1">
    <citation type="journal article" date="2020" name="mSystems">
        <title>Genome- and Community-Level Interaction Insights into Carbon Utilization and Element Cycling Functions of Hydrothermarchaeota in Hydrothermal Sediment.</title>
        <authorList>
            <person name="Zhou Z."/>
            <person name="Liu Y."/>
            <person name="Xu W."/>
            <person name="Pan J."/>
            <person name="Luo Z.H."/>
            <person name="Li M."/>
        </authorList>
    </citation>
    <scope>NUCLEOTIDE SEQUENCE [LARGE SCALE GENOMIC DNA]</scope>
    <source>
        <strain evidence="10">SpSt-906</strain>
    </source>
</reference>
<feature type="transmembrane region" description="Helical" evidence="7">
    <location>
        <begin position="373"/>
        <end position="393"/>
    </location>
</feature>
<evidence type="ECO:0000256" key="2">
    <source>
        <dbReference type="ARBA" id="ARBA00022475"/>
    </source>
</evidence>
<dbReference type="InterPro" id="IPR003838">
    <property type="entry name" value="ABC3_permease_C"/>
</dbReference>
<feature type="domain" description="MacB-like periplasmic core" evidence="9">
    <location>
        <begin position="21"/>
        <end position="250"/>
    </location>
</feature>
<dbReference type="GO" id="GO:0022857">
    <property type="term" value="F:transmembrane transporter activity"/>
    <property type="evidence" value="ECO:0007669"/>
    <property type="project" value="TreeGrafter"/>
</dbReference>
<dbReference type="EMBL" id="DTMQ01000031">
    <property type="protein sequence ID" value="HGE99329.1"/>
    <property type="molecule type" value="Genomic_DNA"/>
</dbReference>
<keyword evidence="5 7" id="KW-0472">Membrane</keyword>
<name>A0A7C3UV32_UNCW3</name>
<comment type="caution">
    <text evidence="10">The sequence shown here is derived from an EMBL/GenBank/DDBJ whole genome shotgun (WGS) entry which is preliminary data.</text>
</comment>
<dbReference type="AlphaFoldDB" id="A0A7C3UV32"/>
<comment type="subcellular location">
    <subcellularLocation>
        <location evidence="1">Cell membrane</location>
        <topology evidence="1">Multi-pass membrane protein</topology>
    </subcellularLocation>
</comment>
<evidence type="ECO:0000256" key="7">
    <source>
        <dbReference type="SAM" id="Phobius"/>
    </source>
</evidence>
<evidence type="ECO:0000259" key="8">
    <source>
        <dbReference type="Pfam" id="PF02687"/>
    </source>
</evidence>
<dbReference type="InterPro" id="IPR025857">
    <property type="entry name" value="MacB_PCD"/>
</dbReference>
<keyword evidence="4 7" id="KW-1133">Transmembrane helix</keyword>